<dbReference type="PANTHER" id="PTHR46791">
    <property type="entry name" value="EXPRESSED PROTEIN"/>
    <property type="match status" value="1"/>
</dbReference>
<dbReference type="Proteomes" id="UP001152622">
    <property type="component" value="Chromosome 9"/>
</dbReference>
<dbReference type="EMBL" id="JAINUF010000009">
    <property type="protein sequence ID" value="KAJ8349345.1"/>
    <property type="molecule type" value="Genomic_DNA"/>
</dbReference>
<dbReference type="AlphaFoldDB" id="A0A9Q1F1Y8"/>
<dbReference type="PANTHER" id="PTHR46791:SF5">
    <property type="entry name" value="CLR5 DOMAIN-CONTAINING PROTEIN-RELATED"/>
    <property type="match status" value="1"/>
</dbReference>
<feature type="domain" description="Integrase core" evidence="1">
    <location>
        <begin position="67"/>
        <end position="131"/>
    </location>
</feature>
<keyword evidence="3" id="KW-1185">Reference proteome</keyword>
<dbReference type="InterPro" id="IPR058913">
    <property type="entry name" value="Integrase_dom_put"/>
</dbReference>
<accession>A0A9Q1F1Y8</accession>
<dbReference type="OrthoDB" id="2686689at2759"/>
<comment type="caution">
    <text evidence="2">The sequence shown here is derived from an EMBL/GenBank/DDBJ whole genome shotgun (WGS) entry which is preliminary data.</text>
</comment>
<name>A0A9Q1F1Y8_SYNKA</name>
<evidence type="ECO:0000259" key="1">
    <source>
        <dbReference type="Pfam" id="PF24764"/>
    </source>
</evidence>
<proteinExistence type="predicted"/>
<protein>
    <recommendedName>
        <fullName evidence="1">Integrase core domain-containing protein</fullName>
    </recommendedName>
</protein>
<sequence length="134" mass="15002">MTDAELDERVIDLVQGNVKLGPGAVHARLFGEGFVVQRSRVRRSLLRTNPEGASLMSLCLRLHRRTYRVAGPNSLWNPDGNHKLIRWRIVIHGGIDGFSRMIVFLQASENNRSSTVMEQFVQAVDGFGVPSSEM</sequence>
<reference evidence="2" key="1">
    <citation type="journal article" date="2023" name="Science">
        <title>Genome structures resolve the early diversification of teleost fishes.</title>
        <authorList>
            <person name="Parey E."/>
            <person name="Louis A."/>
            <person name="Montfort J."/>
            <person name="Bouchez O."/>
            <person name="Roques C."/>
            <person name="Iampietro C."/>
            <person name="Lluch J."/>
            <person name="Castinel A."/>
            <person name="Donnadieu C."/>
            <person name="Desvignes T."/>
            <person name="Floi Bucao C."/>
            <person name="Jouanno E."/>
            <person name="Wen M."/>
            <person name="Mejri S."/>
            <person name="Dirks R."/>
            <person name="Jansen H."/>
            <person name="Henkel C."/>
            <person name="Chen W.J."/>
            <person name="Zahm M."/>
            <person name="Cabau C."/>
            <person name="Klopp C."/>
            <person name="Thompson A.W."/>
            <person name="Robinson-Rechavi M."/>
            <person name="Braasch I."/>
            <person name="Lecointre G."/>
            <person name="Bobe J."/>
            <person name="Postlethwait J.H."/>
            <person name="Berthelot C."/>
            <person name="Roest Crollius H."/>
            <person name="Guiguen Y."/>
        </authorList>
    </citation>
    <scope>NUCLEOTIDE SEQUENCE</scope>
    <source>
        <strain evidence="2">WJC10195</strain>
    </source>
</reference>
<gene>
    <name evidence="2" type="ORF">SKAU_G00244750</name>
</gene>
<evidence type="ECO:0000313" key="3">
    <source>
        <dbReference type="Proteomes" id="UP001152622"/>
    </source>
</evidence>
<evidence type="ECO:0000313" key="2">
    <source>
        <dbReference type="EMBL" id="KAJ8349345.1"/>
    </source>
</evidence>
<dbReference type="Pfam" id="PF24764">
    <property type="entry name" value="rva_4"/>
    <property type="match status" value="1"/>
</dbReference>
<organism evidence="2 3">
    <name type="scientific">Synaphobranchus kaupii</name>
    <name type="common">Kaup's arrowtooth eel</name>
    <dbReference type="NCBI Taxonomy" id="118154"/>
    <lineage>
        <taxon>Eukaryota</taxon>
        <taxon>Metazoa</taxon>
        <taxon>Chordata</taxon>
        <taxon>Craniata</taxon>
        <taxon>Vertebrata</taxon>
        <taxon>Euteleostomi</taxon>
        <taxon>Actinopterygii</taxon>
        <taxon>Neopterygii</taxon>
        <taxon>Teleostei</taxon>
        <taxon>Anguilliformes</taxon>
        <taxon>Synaphobranchidae</taxon>
        <taxon>Synaphobranchus</taxon>
    </lineage>
</organism>